<evidence type="ECO:0000313" key="2">
    <source>
        <dbReference type="Proteomes" id="UP000050501"/>
    </source>
</evidence>
<evidence type="ECO:0000313" key="1">
    <source>
        <dbReference type="EMBL" id="KPL82975.1"/>
    </source>
</evidence>
<dbReference type="Proteomes" id="UP000050501">
    <property type="component" value="Unassembled WGS sequence"/>
</dbReference>
<proteinExistence type="predicted"/>
<sequence>MKGAEPHRLFFPIVHKTVPQVEAGPPRFGTSVYMTTNNPNAYYNLGCAQGKRDLGLAGTQDSLVVLAFGRPVKIGTVYGASLFDVAPTTTTVLETLIPMFAMGYVDCAGADTLSTVTLGLGTSNYGDMVRYSGGIAWNNFVDHVNRWLKDNNYYHRVAAVGAIDIELGWNPPDVTRNWVNGYDDGNLYPYLNFGDANSCPTRIFPDWDCKDAWTKEDLWYVSYGVGAAFPLPLIYATDTGNAQQWALMSLWAAQNKGAPMQIQGVMTQWQACQQYPSGCGPGLDNRPEEGWQQLYDELARDARTKQELRWSTDILWWRSSLTIQADAMQMRPTGAARQAAALEAVLQQTHLEPSMRSNLEEKRELWLRMEREQGVSALLAETEGMPPPEVPVVEAAPFATGIFEGDEGWFRSGQAQITRRWQGVSQDGYLQVMVGADGEDPTRGIVVILRYDAERVLVDLRKEVGLPGSGPYALEGVEGDELVIRGADGAELRLNLIQEGAILP</sequence>
<gene>
    <name evidence="1" type="ORF">ADN01_08665</name>
</gene>
<protein>
    <submittedName>
        <fullName evidence="1">Uncharacterized protein</fullName>
    </submittedName>
</protein>
<keyword evidence="2" id="KW-1185">Reference proteome</keyword>
<dbReference type="EMBL" id="LGCM01000033">
    <property type="protein sequence ID" value="KPL82975.1"/>
    <property type="molecule type" value="Genomic_DNA"/>
</dbReference>
<name>A0A0P6XV38_9CHLR</name>
<dbReference type="AlphaFoldDB" id="A0A0P6XV38"/>
<accession>A0A0P6XV38</accession>
<comment type="caution">
    <text evidence="1">The sequence shown here is derived from an EMBL/GenBank/DDBJ whole genome shotgun (WGS) entry which is preliminary data.</text>
</comment>
<reference evidence="1 2" key="1">
    <citation type="submission" date="2015-07" db="EMBL/GenBank/DDBJ databases">
        <title>Genome sequence of Levilinea saccharolytica DSM 16555.</title>
        <authorList>
            <person name="Hemp J."/>
            <person name="Ward L.M."/>
            <person name="Pace L.A."/>
            <person name="Fischer W.W."/>
        </authorList>
    </citation>
    <scope>NUCLEOTIDE SEQUENCE [LARGE SCALE GENOMIC DNA]</scope>
    <source>
        <strain evidence="1 2">KIBI-1</strain>
    </source>
</reference>
<organism evidence="1 2">
    <name type="scientific">Levilinea saccharolytica</name>
    <dbReference type="NCBI Taxonomy" id="229921"/>
    <lineage>
        <taxon>Bacteria</taxon>
        <taxon>Bacillati</taxon>
        <taxon>Chloroflexota</taxon>
        <taxon>Anaerolineae</taxon>
        <taxon>Anaerolineales</taxon>
        <taxon>Anaerolineaceae</taxon>
        <taxon>Levilinea</taxon>
    </lineage>
</organism>